<evidence type="ECO:0000313" key="1">
    <source>
        <dbReference type="EMBL" id="GGC65996.1"/>
    </source>
</evidence>
<sequence>MIKILFLLIGLQMLANGTDLTEMRKQLDKAANDSKVADQFNDRFKDLNEKTAAPVLLGFKAISEMIQAKHAFSPISKVSHFKKGKRLLELAISKDPNNAELIFFRYTTQVNVPGMLNYSSNLKADRQLLVNFLKADAKAPKDADLHRRIKKYLVSDKPGSATEVEMLKKL</sequence>
<dbReference type="RefSeq" id="WP_188626710.1">
    <property type="nucleotide sequence ID" value="NZ_BMIL01000006.1"/>
</dbReference>
<name>A0A916UB95_9SPHI</name>
<comment type="caution">
    <text evidence="1">The sequence shown here is derived from an EMBL/GenBank/DDBJ whole genome shotgun (WGS) entry which is preliminary data.</text>
</comment>
<keyword evidence="2" id="KW-1185">Reference proteome</keyword>
<dbReference type="EMBL" id="BMIL01000006">
    <property type="protein sequence ID" value="GGC65996.1"/>
    <property type="molecule type" value="Genomic_DNA"/>
</dbReference>
<reference evidence="1" key="2">
    <citation type="submission" date="2020-09" db="EMBL/GenBank/DDBJ databases">
        <authorList>
            <person name="Sun Q."/>
            <person name="Zhou Y."/>
        </authorList>
    </citation>
    <scope>NUCLEOTIDE SEQUENCE</scope>
    <source>
        <strain evidence="1">CGMCC 1.15343</strain>
    </source>
</reference>
<evidence type="ECO:0000313" key="2">
    <source>
        <dbReference type="Proteomes" id="UP000651668"/>
    </source>
</evidence>
<accession>A0A916UB95</accession>
<proteinExistence type="predicted"/>
<dbReference type="AlphaFoldDB" id="A0A916UB95"/>
<reference evidence="1" key="1">
    <citation type="journal article" date="2014" name="Int. J. Syst. Evol. Microbiol.">
        <title>Complete genome sequence of Corynebacterium casei LMG S-19264T (=DSM 44701T), isolated from a smear-ripened cheese.</title>
        <authorList>
            <consortium name="US DOE Joint Genome Institute (JGI-PGF)"/>
            <person name="Walter F."/>
            <person name="Albersmeier A."/>
            <person name="Kalinowski J."/>
            <person name="Ruckert C."/>
        </authorList>
    </citation>
    <scope>NUCLEOTIDE SEQUENCE</scope>
    <source>
        <strain evidence="1">CGMCC 1.15343</strain>
    </source>
</reference>
<gene>
    <name evidence="1" type="ORF">GCM10011387_19500</name>
</gene>
<dbReference type="Proteomes" id="UP000651668">
    <property type="component" value="Unassembled WGS sequence"/>
</dbReference>
<organism evidence="1 2">
    <name type="scientific">Pedobacter quisquiliarum</name>
    <dbReference type="NCBI Taxonomy" id="1834438"/>
    <lineage>
        <taxon>Bacteria</taxon>
        <taxon>Pseudomonadati</taxon>
        <taxon>Bacteroidota</taxon>
        <taxon>Sphingobacteriia</taxon>
        <taxon>Sphingobacteriales</taxon>
        <taxon>Sphingobacteriaceae</taxon>
        <taxon>Pedobacter</taxon>
    </lineage>
</organism>
<protein>
    <submittedName>
        <fullName evidence="1">Uncharacterized protein</fullName>
    </submittedName>
</protein>